<gene>
    <name evidence="2" type="ORF">EH230_03815</name>
    <name evidence="3" type="ORF">FLACOL_02730</name>
</gene>
<feature type="transmembrane region" description="Helical" evidence="1">
    <location>
        <begin position="35"/>
        <end position="59"/>
    </location>
</feature>
<dbReference type="RefSeq" id="WP_105197127.1">
    <property type="nucleotide sequence ID" value="NZ_OLKH01000175.1"/>
</dbReference>
<dbReference type="OrthoDB" id="1376357at2"/>
<reference evidence="2" key="2">
    <citation type="submission" date="2018-12" db="EMBL/GenBank/DDBJ databases">
        <title>Draft genome sequence of Flaovobacterium columnare ARS1 isolated from channel catfish in Alabama.</title>
        <authorList>
            <person name="Cai W."/>
            <person name="Arias C."/>
        </authorList>
    </citation>
    <scope>NUCLEOTIDE SEQUENCE [LARGE SCALE GENOMIC DNA]</scope>
    <source>
        <strain evidence="2">ARS1</strain>
    </source>
</reference>
<accession>A0A2N9PEB9</accession>
<dbReference type="EMBL" id="RQSM01000003">
    <property type="protein sequence ID" value="RVU90093.1"/>
    <property type="molecule type" value="Genomic_DNA"/>
</dbReference>
<feature type="transmembrane region" description="Helical" evidence="1">
    <location>
        <begin position="95"/>
        <end position="112"/>
    </location>
</feature>
<name>A0A2N9PEB9_9FLAO</name>
<evidence type="ECO:0000256" key="1">
    <source>
        <dbReference type="SAM" id="Phobius"/>
    </source>
</evidence>
<reference evidence="3" key="1">
    <citation type="submission" date="2018-02" db="EMBL/GenBank/DDBJ databases">
        <authorList>
            <person name="Cohen D.B."/>
            <person name="Kent A.D."/>
        </authorList>
    </citation>
    <scope>NUCLEOTIDE SEQUENCE [LARGE SCALE GENOMIC DNA]</scope>
    <source>
        <strain evidence="3">CIP109753</strain>
    </source>
</reference>
<protein>
    <submittedName>
        <fullName evidence="3">Uncharacterized protein</fullName>
    </submittedName>
</protein>
<organism evidence="3 4">
    <name type="scientific">Flavobacterium columnare</name>
    <dbReference type="NCBI Taxonomy" id="996"/>
    <lineage>
        <taxon>Bacteria</taxon>
        <taxon>Pseudomonadati</taxon>
        <taxon>Bacteroidota</taxon>
        <taxon>Flavobacteriia</taxon>
        <taxon>Flavobacteriales</taxon>
        <taxon>Flavobacteriaceae</taxon>
        <taxon>Flavobacterium</taxon>
    </lineage>
</organism>
<evidence type="ECO:0000313" key="2">
    <source>
        <dbReference type="EMBL" id="RVU90093.1"/>
    </source>
</evidence>
<dbReference type="AlphaFoldDB" id="A0A2N9PEB9"/>
<proteinExistence type="predicted"/>
<keyword evidence="1" id="KW-0812">Transmembrane</keyword>
<keyword evidence="5" id="KW-1185">Reference proteome</keyword>
<dbReference type="Proteomes" id="UP000238180">
    <property type="component" value="Unassembled WGS sequence"/>
</dbReference>
<dbReference type="EMBL" id="OLKH01000175">
    <property type="protein sequence ID" value="SPE78712.1"/>
    <property type="molecule type" value="Genomic_DNA"/>
</dbReference>
<dbReference type="Proteomes" id="UP000288951">
    <property type="component" value="Unassembled WGS sequence"/>
</dbReference>
<sequence length="146" mass="17234">MYRTLGSIFIIASALISYLDKYVMFYNVNLSNNYGYNNSVDLVCATSIIVAPILIVIGANLRPYRISYIFPFYTYTHYLLWVLREDKTDYGCSKIHTIFLVLLFVFFIIVMCKIKKKEKIEKEETKKKIMFLEKMLDLSCIVINRY</sequence>
<feature type="transmembrane region" description="Helical" evidence="1">
    <location>
        <begin position="66"/>
        <end position="83"/>
    </location>
</feature>
<keyword evidence="1" id="KW-0472">Membrane</keyword>
<evidence type="ECO:0000313" key="5">
    <source>
        <dbReference type="Proteomes" id="UP000288951"/>
    </source>
</evidence>
<evidence type="ECO:0000313" key="4">
    <source>
        <dbReference type="Proteomes" id="UP000238180"/>
    </source>
</evidence>
<keyword evidence="1" id="KW-1133">Transmembrane helix</keyword>
<evidence type="ECO:0000313" key="3">
    <source>
        <dbReference type="EMBL" id="SPE78712.1"/>
    </source>
</evidence>